<evidence type="ECO:0000313" key="6">
    <source>
        <dbReference type="EMBL" id="CCO48056.1"/>
    </source>
</evidence>
<dbReference type="RefSeq" id="WP_022612657.1">
    <property type="nucleotide sequence ID" value="NZ_LK391965.1"/>
</dbReference>
<evidence type="ECO:0000313" key="7">
    <source>
        <dbReference type="Proteomes" id="UP000018211"/>
    </source>
</evidence>
<feature type="signal peptide" evidence="5">
    <location>
        <begin position="1"/>
        <end position="23"/>
    </location>
</feature>
<keyword evidence="3" id="KW-0813">Transport</keyword>
<proteinExistence type="inferred from homology"/>
<dbReference type="GO" id="GO:0042597">
    <property type="term" value="C:periplasmic space"/>
    <property type="evidence" value="ECO:0007669"/>
    <property type="project" value="UniProtKB-SubCell"/>
</dbReference>
<comment type="caution">
    <text evidence="6">The sequence shown here is derived from an EMBL/GenBank/DDBJ whole genome shotgun (WGS) entry which is preliminary data.</text>
</comment>
<dbReference type="PANTHER" id="PTHR43649">
    <property type="entry name" value="ARABINOSE-BINDING PROTEIN-RELATED"/>
    <property type="match status" value="1"/>
</dbReference>
<dbReference type="InterPro" id="IPR006059">
    <property type="entry name" value="SBP"/>
</dbReference>
<dbReference type="SUPFAM" id="SSF53850">
    <property type="entry name" value="Periplasmic binding protein-like II"/>
    <property type="match status" value="1"/>
</dbReference>
<dbReference type="PANTHER" id="PTHR43649:SF34">
    <property type="entry name" value="ABC TRANSPORTER PERIPLASMIC-BINDING PROTEIN YCJN-RELATED"/>
    <property type="match status" value="1"/>
</dbReference>
<dbReference type="EMBL" id="CAOF01000137">
    <property type="protein sequence ID" value="CCO48056.1"/>
    <property type="molecule type" value="Genomic_DNA"/>
</dbReference>
<evidence type="ECO:0000256" key="4">
    <source>
        <dbReference type="ARBA" id="ARBA00022729"/>
    </source>
</evidence>
<evidence type="ECO:0000256" key="1">
    <source>
        <dbReference type="ARBA" id="ARBA00004418"/>
    </source>
</evidence>
<comment type="subcellular location">
    <subcellularLocation>
        <location evidence="1">Periplasm</location>
    </subcellularLocation>
</comment>
<dbReference type="Proteomes" id="UP000018211">
    <property type="component" value="Unassembled WGS sequence"/>
</dbReference>
<dbReference type="CDD" id="cd14750">
    <property type="entry name" value="PBP2_TMBP"/>
    <property type="match status" value="1"/>
</dbReference>
<accession>A0AAV2VTP3</accession>
<organism evidence="6 7">
    <name type="scientific">Vibrio nigripulchritudo SOn1</name>
    <dbReference type="NCBI Taxonomy" id="1238450"/>
    <lineage>
        <taxon>Bacteria</taxon>
        <taxon>Pseudomonadati</taxon>
        <taxon>Pseudomonadota</taxon>
        <taxon>Gammaproteobacteria</taxon>
        <taxon>Vibrionales</taxon>
        <taxon>Vibrionaceae</taxon>
        <taxon>Vibrio</taxon>
    </lineage>
</organism>
<protein>
    <submittedName>
        <fullName evidence="6">ABC-type sugar transport system,periplasmic component</fullName>
    </submittedName>
</protein>
<keyword evidence="4 5" id="KW-0732">Signal</keyword>
<gene>
    <name evidence="6" type="ORF">VIBNISOn1_450019</name>
</gene>
<dbReference type="Gene3D" id="3.40.190.10">
    <property type="entry name" value="Periplasmic binding protein-like II"/>
    <property type="match status" value="2"/>
</dbReference>
<dbReference type="InterPro" id="IPR050490">
    <property type="entry name" value="Bact_solute-bd_prot1"/>
</dbReference>
<dbReference type="AlphaFoldDB" id="A0AAV2VTP3"/>
<evidence type="ECO:0000256" key="2">
    <source>
        <dbReference type="ARBA" id="ARBA00008520"/>
    </source>
</evidence>
<comment type="similarity">
    <text evidence="2">Belongs to the bacterial solute-binding protein 1 family.</text>
</comment>
<dbReference type="Pfam" id="PF01547">
    <property type="entry name" value="SBP_bac_1"/>
    <property type="match status" value="1"/>
</dbReference>
<keyword evidence="6" id="KW-0762">Sugar transport</keyword>
<evidence type="ECO:0000256" key="5">
    <source>
        <dbReference type="SAM" id="SignalP"/>
    </source>
</evidence>
<name>A0AAV2VTP3_9VIBR</name>
<reference evidence="6 7" key="1">
    <citation type="journal article" date="2013" name="ISME J.">
        <title>Comparative genomics of pathogenic lineages of Vibrio nigripulchritudo identifies virulence-associated traits.</title>
        <authorList>
            <person name="Goudenege D."/>
            <person name="Labreuche Y."/>
            <person name="Krin E."/>
            <person name="Ansquer D."/>
            <person name="Mangenot S."/>
            <person name="Calteau A."/>
            <person name="Medigue C."/>
            <person name="Mazel D."/>
            <person name="Polz M.F."/>
            <person name="Le Roux F."/>
        </authorList>
    </citation>
    <scope>NUCLEOTIDE SEQUENCE [LARGE SCALE GENOMIC DNA]</scope>
    <source>
        <strain evidence="6 7">SOn1</strain>
    </source>
</reference>
<evidence type="ECO:0000256" key="3">
    <source>
        <dbReference type="ARBA" id="ARBA00022448"/>
    </source>
</evidence>
<sequence>MKKLIPILALGVLANSLALKASAEEVTVFCSSSGVELQLCKDGTNAWAKQTGNTVNVVTLPASWDDVLPLYQQLLVSKSKDIDVLILDTIWPGALKSHLLDMREHVSSDTLNQHFKAAVDGTTVNGKVLSVPWYMDTGMLFYRKDLLEKYGHQPPATYQELTKIASDVQKKERAAGNADFWGYAWQGRSYEGLTCNAIEWFGSTDGGTIIDGDGNVTVNTPANREILSTAAGWINTISPPGTLNYDEESSRGVFQNGNALFHRNWSYVWSLANSEDSVIKDKVGVMALPKGAANGINAGCYGTALLGVSKYSHSPETAVSLVEYLTGMKEQKRRAIEASYSPTLPALYKDSDVLNANPFLADMQTSFANVVARPSQVTGDQYSRVSNAIWTKVHKALAGDISAEKALEEMEAELKRLKRRGKW</sequence>
<feature type="chain" id="PRO_5043337749" evidence="5">
    <location>
        <begin position="24"/>
        <end position="423"/>
    </location>
</feature>